<sequence length="838" mass="98837">MNSEQKNIGLESLKEDFENEARLLNSSNLKGDIEHDVKFEVLIETCQTSFSEMQIAIQDMLKLKDELLMHFLPPPLLFKLTVIFGKIFRSFSDLNTPVNEMLRLVKIYSTSWEKNSIVLKKIHDLYENKKQLLNLAIKRLAMVDKKTKLFAREKRVLNWEKLFVRLSESKGHGRRWRFQIDNFRKKTSLNYEELVKWVLRESNDQLEENLKRDIKELSKANEKQFVDPDKKISNEKFEKSNLCIEMDKSNFSEDPIKKMNEENYINEVDSVQDFFSEESSEDGKKEKETKQVVDINIQTEPEMFDKSIWTGEPSYSRFLIIRLFKPTELYNKKIKFKITLGNISQYSKSFEIIKKVVIVDNKTQFRNNKSKNSRIEIEKNKEESERKIDLNKYEDFVFQVKDYSEKKEILCTSIDDSIGIELAGADENEELFGYSLLQLDDVHTLDLPILYHKEFLQDEIADHVLETKEDLKNYDASKFLDSNELTEESFSSYEILSKRSPFTFEMYKTKTVKSGDNICMLPLMFFWVRKPNTLNCNKNTNTKSIKDLIEDLTGFDIEKQSKEEIQELSRPKNLHDIACSPIQIEPEYSSIKKTPSSPTESRISFIKNDKLDEIHEEYQMKMDELKLVIYRLENEISKIKSLNELKPVEMIEKSKKKMNPQNPAQKKNNLQKSNEKKEISSDNLIYKKNDTKKQSLWSEKLQEGFYERLRQFNQKSYLHQKEMIEKYVSQEAAILEQQMAVLHRLDRNNYNEKQLDDFCLPAVFMPIKSNNNVYNPRARQYFHATGTDVRITQPPSIFQLPPLPSRPTLSVINLYDLGKRYESGEPDFYINEYINSTA</sequence>
<protein>
    <submittedName>
        <fullName evidence="3">Outer dense fiber 3</fullName>
    </submittedName>
</protein>
<feature type="region of interest" description="Disordered" evidence="2">
    <location>
        <begin position="654"/>
        <end position="685"/>
    </location>
</feature>
<keyword evidence="4" id="KW-1185">Reference proteome</keyword>
<feature type="compositionally biased region" description="Polar residues" evidence="2">
    <location>
        <begin position="659"/>
        <end position="672"/>
    </location>
</feature>
<dbReference type="STRING" id="10195.A0A3M7QIP5"/>
<reference evidence="3 4" key="1">
    <citation type="journal article" date="2018" name="Sci. Rep.">
        <title>Genomic signatures of local adaptation to the degree of environmental predictability in rotifers.</title>
        <authorList>
            <person name="Franch-Gras L."/>
            <person name="Hahn C."/>
            <person name="Garcia-Roger E.M."/>
            <person name="Carmona M.J."/>
            <person name="Serra M."/>
            <person name="Gomez A."/>
        </authorList>
    </citation>
    <scope>NUCLEOTIDE SEQUENCE [LARGE SCALE GENOMIC DNA]</scope>
    <source>
        <strain evidence="3">HYR1</strain>
    </source>
</reference>
<evidence type="ECO:0000313" key="3">
    <source>
        <dbReference type="EMBL" id="RNA11123.1"/>
    </source>
</evidence>
<evidence type="ECO:0000313" key="4">
    <source>
        <dbReference type="Proteomes" id="UP000276133"/>
    </source>
</evidence>
<dbReference type="OrthoDB" id="2157345at2759"/>
<gene>
    <name evidence="3" type="ORF">BpHYR1_018577</name>
</gene>
<comment type="caution">
    <text evidence="3">The sequence shown here is derived from an EMBL/GenBank/DDBJ whole genome shotgun (WGS) entry which is preliminary data.</text>
</comment>
<evidence type="ECO:0000256" key="2">
    <source>
        <dbReference type="SAM" id="MobiDB-lite"/>
    </source>
</evidence>
<evidence type="ECO:0000256" key="1">
    <source>
        <dbReference type="SAM" id="Coils"/>
    </source>
</evidence>
<dbReference type="AlphaFoldDB" id="A0A3M7QIP5"/>
<feature type="non-terminal residue" evidence="3">
    <location>
        <position position="838"/>
    </location>
</feature>
<feature type="coiled-coil region" evidence="1">
    <location>
        <begin position="608"/>
        <end position="642"/>
    </location>
</feature>
<name>A0A3M7QIP5_BRAPC</name>
<dbReference type="Proteomes" id="UP000276133">
    <property type="component" value="Unassembled WGS sequence"/>
</dbReference>
<dbReference type="EMBL" id="REGN01006040">
    <property type="protein sequence ID" value="RNA11123.1"/>
    <property type="molecule type" value="Genomic_DNA"/>
</dbReference>
<accession>A0A3M7QIP5</accession>
<organism evidence="3 4">
    <name type="scientific">Brachionus plicatilis</name>
    <name type="common">Marine rotifer</name>
    <name type="synonym">Brachionus muelleri</name>
    <dbReference type="NCBI Taxonomy" id="10195"/>
    <lineage>
        <taxon>Eukaryota</taxon>
        <taxon>Metazoa</taxon>
        <taxon>Spiralia</taxon>
        <taxon>Gnathifera</taxon>
        <taxon>Rotifera</taxon>
        <taxon>Eurotatoria</taxon>
        <taxon>Monogononta</taxon>
        <taxon>Pseudotrocha</taxon>
        <taxon>Ploima</taxon>
        <taxon>Brachionidae</taxon>
        <taxon>Brachionus</taxon>
    </lineage>
</organism>
<proteinExistence type="predicted"/>
<keyword evidence="1" id="KW-0175">Coiled coil</keyword>
<feature type="compositionally biased region" description="Basic and acidic residues" evidence="2">
    <location>
        <begin position="673"/>
        <end position="685"/>
    </location>
</feature>